<dbReference type="PATRIC" id="fig|319652.3.peg.691"/>
<dbReference type="OrthoDB" id="2249402at2"/>
<dbReference type="RefSeq" id="WP_057748731.1">
    <property type="nucleotide sequence ID" value="NZ_BJVH01000003.1"/>
</dbReference>
<evidence type="ECO:0000313" key="2">
    <source>
        <dbReference type="Proteomes" id="UP000051568"/>
    </source>
</evidence>
<proteinExistence type="predicted"/>
<comment type="caution">
    <text evidence="1">The sequence shown here is derived from an EMBL/GenBank/DDBJ whole genome shotgun (WGS) entry which is preliminary data.</text>
</comment>
<dbReference type="AlphaFoldDB" id="A0A0R2IPP5"/>
<protein>
    <submittedName>
        <fullName evidence="1">Uncharacterized protein</fullName>
    </submittedName>
</protein>
<dbReference type="STRING" id="319652.IV80_GL000683"/>
<evidence type="ECO:0000313" key="1">
    <source>
        <dbReference type="EMBL" id="KRN67155.1"/>
    </source>
</evidence>
<sequence>MINNHHRFLNWIERRAKTHQHKPESFFTTLGHLNQVMSALETKEDVLPRYQNREINAARTLMQMSNTEFLAEITKMKFTQVALSSDGIQVLRWFKDRDLNDQGNLVSNLGFLTEIVHDSQKNVVSNWDRQTLRVAQKAQQLSDDELISLLLKCQFGTQRRAAAWLTSYAEFFKFQKPSYDDGTNY</sequence>
<keyword evidence="2" id="KW-1185">Reference proteome</keyword>
<name>A0A0R2IPP5_9LACO</name>
<gene>
    <name evidence="1" type="ORF">IV80_GL000683</name>
</gene>
<accession>A0A0R2IPP5</accession>
<dbReference type="Proteomes" id="UP000051568">
    <property type="component" value="Unassembled WGS sequence"/>
</dbReference>
<reference evidence="1 2" key="1">
    <citation type="journal article" date="2015" name="Genome Announc.">
        <title>Expanding the biotechnology potential of lactobacilli through comparative genomics of 213 strains and associated genera.</title>
        <authorList>
            <person name="Sun Z."/>
            <person name="Harris H.M."/>
            <person name="McCann A."/>
            <person name="Guo C."/>
            <person name="Argimon S."/>
            <person name="Zhang W."/>
            <person name="Yang X."/>
            <person name="Jeffery I.B."/>
            <person name="Cooney J.C."/>
            <person name="Kagawa T.F."/>
            <person name="Liu W."/>
            <person name="Song Y."/>
            <person name="Salvetti E."/>
            <person name="Wrobel A."/>
            <person name="Rasinkangas P."/>
            <person name="Parkhill J."/>
            <person name="Rea M.C."/>
            <person name="O'Sullivan O."/>
            <person name="Ritari J."/>
            <person name="Douillard F.P."/>
            <person name="Paul Ross R."/>
            <person name="Yang R."/>
            <person name="Briner A.E."/>
            <person name="Felis G.E."/>
            <person name="de Vos W.M."/>
            <person name="Barrangou R."/>
            <person name="Klaenhammer T.R."/>
            <person name="Caufield P.W."/>
            <person name="Cui Y."/>
            <person name="Zhang H."/>
            <person name="O'Toole P.W."/>
        </authorList>
    </citation>
    <scope>NUCLEOTIDE SEQUENCE [LARGE SCALE GENOMIC DNA]</scope>
    <source>
        <strain evidence="1 2">DSM 17757</strain>
    </source>
</reference>
<organism evidence="1 2">
    <name type="scientific">Pediococcus cellicola</name>
    <dbReference type="NCBI Taxonomy" id="319652"/>
    <lineage>
        <taxon>Bacteria</taxon>
        <taxon>Bacillati</taxon>
        <taxon>Bacillota</taxon>
        <taxon>Bacilli</taxon>
        <taxon>Lactobacillales</taxon>
        <taxon>Lactobacillaceae</taxon>
        <taxon>Pediococcus</taxon>
    </lineage>
</organism>
<dbReference type="EMBL" id="JQBR01000002">
    <property type="protein sequence ID" value="KRN67155.1"/>
    <property type="molecule type" value="Genomic_DNA"/>
</dbReference>